<evidence type="ECO:0000313" key="2">
    <source>
        <dbReference type="EMBL" id="KAK8867142.1"/>
    </source>
</evidence>
<evidence type="ECO:0000313" key="3">
    <source>
        <dbReference type="Proteomes" id="UP001470230"/>
    </source>
</evidence>
<dbReference type="CDD" id="cd00180">
    <property type="entry name" value="PKc"/>
    <property type="match status" value="1"/>
</dbReference>
<dbReference type="Gene3D" id="1.10.510.10">
    <property type="entry name" value="Transferase(Phosphotransferase) domain 1"/>
    <property type="match status" value="1"/>
</dbReference>
<dbReference type="PANTHER" id="PTHR45011:SF1">
    <property type="entry name" value="DAP3-BINDING CELL DEATH ENHANCER 1"/>
    <property type="match status" value="1"/>
</dbReference>
<organism evidence="2 3">
    <name type="scientific">Tritrichomonas musculus</name>
    <dbReference type="NCBI Taxonomy" id="1915356"/>
    <lineage>
        <taxon>Eukaryota</taxon>
        <taxon>Metamonada</taxon>
        <taxon>Parabasalia</taxon>
        <taxon>Tritrichomonadida</taxon>
        <taxon>Tritrichomonadidae</taxon>
        <taxon>Tritrichomonas</taxon>
    </lineage>
</organism>
<dbReference type="InterPro" id="IPR011009">
    <property type="entry name" value="Kinase-like_dom_sf"/>
</dbReference>
<dbReference type="InterPro" id="IPR000719">
    <property type="entry name" value="Prot_kinase_dom"/>
</dbReference>
<evidence type="ECO:0000259" key="1">
    <source>
        <dbReference type="PROSITE" id="PS50011"/>
    </source>
</evidence>
<dbReference type="SUPFAM" id="SSF56112">
    <property type="entry name" value="Protein kinase-like (PK-like)"/>
    <property type="match status" value="1"/>
</dbReference>
<gene>
    <name evidence="2" type="ORF">M9Y10_010116</name>
</gene>
<dbReference type="Proteomes" id="UP001470230">
    <property type="component" value="Unassembled WGS sequence"/>
</dbReference>
<dbReference type="InterPro" id="IPR006597">
    <property type="entry name" value="Sel1-like"/>
</dbReference>
<keyword evidence="3" id="KW-1185">Reference proteome</keyword>
<protein>
    <recommendedName>
        <fullName evidence="1">Protein kinase domain-containing protein</fullName>
    </recommendedName>
</protein>
<dbReference type="SUPFAM" id="SSF81901">
    <property type="entry name" value="HCP-like"/>
    <property type="match status" value="5"/>
</dbReference>
<dbReference type="InterPro" id="IPR008271">
    <property type="entry name" value="Ser/Thr_kinase_AS"/>
</dbReference>
<name>A0ABR2IQH0_9EUKA</name>
<reference evidence="2 3" key="1">
    <citation type="submission" date="2024-04" db="EMBL/GenBank/DDBJ databases">
        <title>Tritrichomonas musculus Genome.</title>
        <authorList>
            <person name="Alves-Ferreira E."/>
            <person name="Grigg M."/>
            <person name="Lorenzi H."/>
            <person name="Galac M."/>
        </authorList>
    </citation>
    <scope>NUCLEOTIDE SEQUENCE [LARGE SCALE GENOMIC DNA]</scope>
    <source>
        <strain evidence="2 3">EAF2021</strain>
    </source>
</reference>
<proteinExistence type="predicted"/>
<dbReference type="Pfam" id="PF00069">
    <property type="entry name" value="Pkinase"/>
    <property type="match status" value="1"/>
</dbReference>
<dbReference type="PROSITE" id="PS50011">
    <property type="entry name" value="PROTEIN_KINASE_DOM"/>
    <property type="match status" value="1"/>
</dbReference>
<dbReference type="SMART" id="SM00671">
    <property type="entry name" value="SEL1"/>
    <property type="match status" value="21"/>
</dbReference>
<dbReference type="EMBL" id="JAPFFF010000015">
    <property type="protein sequence ID" value="KAK8867142.1"/>
    <property type="molecule type" value="Genomic_DNA"/>
</dbReference>
<feature type="domain" description="Protein kinase" evidence="1">
    <location>
        <begin position="212"/>
        <end position="447"/>
    </location>
</feature>
<accession>A0ABR2IQH0</accession>
<dbReference type="InterPro" id="IPR011990">
    <property type="entry name" value="TPR-like_helical_dom_sf"/>
</dbReference>
<dbReference type="SMART" id="SM00220">
    <property type="entry name" value="S_TKc"/>
    <property type="match status" value="1"/>
</dbReference>
<dbReference type="PROSITE" id="PS00108">
    <property type="entry name" value="PROTEIN_KINASE_ST"/>
    <property type="match status" value="1"/>
</dbReference>
<dbReference type="PANTHER" id="PTHR45011">
    <property type="entry name" value="DAP3-BINDING CELL DEATH ENHANCER 1"/>
    <property type="match status" value="1"/>
</dbReference>
<dbReference type="InterPro" id="IPR052748">
    <property type="entry name" value="ISR_Activator"/>
</dbReference>
<dbReference type="Gene3D" id="1.25.40.10">
    <property type="entry name" value="Tetratricopeptide repeat domain"/>
    <property type="match status" value="4"/>
</dbReference>
<sequence>MLTSNSLSNEQIQIMSYPKGIIIQKYTLYFINCKSDLEDNLIIFNNIKKSKVAVIKHCNQTSGTDMPLNFSIVFRKTILIISHSSVNLLQPLFSTNLKLLLCISSDTKPLFDQYFKFPYKETFLNEPFQEEIVSFIKKVKIHEVSPVSSKTEQSINKNLSFLKYSIALYLLKESYFKVGERRRMKKILNNFETVEKYDESDPCETIIDSNDFIELRVVGQGSMFAAILIYHIKRKQLMIVKKPCQKNHENTKLLNRIIENHSKLNHLFLPKFYGITKEKYAVVEYINGSSLANIKNLHLTNQEKLTIIFYLITILGYLNINHFVYRDLKPDNVIVDENKSIVLVDLDRLVNLDDIEKNQQETTNDFSSCFAAPEINYGVLSYSCDIYSLGQMVYFIINEEVPQANNNNHERLFENEKFIELEKMYRNCTFLDPKKRPTFPEVINQFITNYYGQFSFNKYLKYDDSDTGYQLNITKLIFEANQNNKEAQYQLGCYYLNQDIEKGIHYLTLAAEQNEPKAQKKLGIIYLKGKYVKQNVQTAIYYFTLAANQNDCKSEYYLGKIYEEGKYIEKDINKAIKYYSLAAEQKDLISIRKLGFIYISGDQIEPDVQKSIKYFSMLTELNYYEAYYYLGLIYYKGDRIEIDINKAIYYFLLGANHDIKSAQFCLGEIYYDGKYVKQDIEKAINYFKLAAEQNDKNAQYYLGLIYYEGKFIKQDIEKSIQYFSMASKQNDSESQYYLGEIYEEGKYIEKDINKAIHYYSLAAEQNYSKAIVNIAFIYFNRNQSSNDINKAIHYFTILFNENVPEADFYLGVIYYKNENIERDINKSIYYFQSASNNNNSEAQYYLGQIFLKGKYIKKDINEAIKYFSLSANNNYCKAQYKLGMIYYDDKYIKHDIDKAISYFLSAANQNDSQAQYYLGEIYYCNRFVERNISKAINYFLLSANQNNSKAQFYLGVIYLLDLYVPKNISKALFYFQLSANNGFVLSQYNLGFLYKEGKDVTRDDKKAIHYLSLAAKQGYIPANFLLGSIYFNGYQVPRDIPKAAYYFKICADNDIPEAHFNLGVIYFFGDGIQRDINKSIYHYLKAANLNYSEALYNLALIYYEGKYVKHDINTFLHYLILSANQNNPEAQNNLGTIYYQGEFVPRDRNKAFYYFSLAAKQNHPIALFNVGLLHLKKESFQDHKEGIKLISLAFIKGEKQAAFVLGYLYHEGKYINCDIAKSIHYYKEASSFNNNYAKNNLGVIYRHGTDEIPKNIGLAIQYFEESIFQKNDIISMYNLAHLYLYEDLTNQDYIEKSIKLLINPSLIISLSVKGLLSIALVKKYGSNPDEFKKQFDKRNDINNDLKKALFHIINKEKLFQKSNFEQFYLAFSKNDLIYNCFLETCIFHKFKESQRKSEMNVKNNITAEFYEGFGIDII</sequence>
<comment type="caution">
    <text evidence="2">The sequence shown here is derived from an EMBL/GenBank/DDBJ whole genome shotgun (WGS) entry which is preliminary data.</text>
</comment>
<dbReference type="Pfam" id="PF08238">
    <property type="entry name" value="Sel1"/>
    <property type="match status" value="22"/>
</dbReference>